<proteinExistence type="predicted"/>
<protein>
    <submittedName>
        <fullName evidence="2">Uncharacterized protein</fullName>
    </submittedName>
</protein>
<dbReference type="EMBL" id="UIDG01000381">
    <property type="protein sequence ID" value="SUS07468.1"/>
    <property type="molecule type" value="Genomic_DNA"/>
</dbReference>
<accession>A0A380TH31</accession>
<evidence type="ECO:0000256" key="1">
    <source>
        <dbReference type="SAM" id="MobiDB-lite"/>
    </source>
</evidence>
<organism evidence="2">
    <name type="scientific">metagenome</name>
    <dbReference type="NCBI Taxonomy" id="256318"/>
    <lineage>
        <taxon>unclassified sequences</taxon>
        <taxon>metagenomes</taxon>
    </lineage>
</organism>
<name>A0A380TH31_9ZZZZ</name>
<reference evidence="2" key="1">
    <citation type="submission" date="2018-07" db="EMBL/GenBank/DDBJ databases">
        <authorList>
            <person name="Quirk P.G."/>
            <person name="Krulwich T.A."/>
        </authorList>
    </citation>
    <scope>NUCLEOTIDE SEQUENCE</scope>
</reference>
<gene>
    <name evidence="2" type="ORF">DF3PB_4410006</name>
</gene>
<evidence type="ECO:0000313" key="2">
    <source>
        <dbReference type="EMBL" id="SUS07468.1"/>
    </source>
</evidence>
<feature type="region of interest" description="Disordered" evidence="1">
    <location>
        <begin position="28"/>
        <end position="57"/>
    </location>
</feature>
<sequence>MLPNRMACEGQLAKSRRLTIDHRRGAVATGPVDRPLQRAPDAPSGALLIGISSSASR</sequence>
<dbReference type="AlphaFoldDB" id="A0A380TH31"/>